<dbReference type="InterPro" id="IPR009254">
    <property type="entry name" value="Laminin_aI"/>
</dbReference>
<keyword evidence="2" id="KW-0964">Secreted</keyword>
<feature type="domain" description="Laminin EGF-like" evidence="15">
    <location>
        <begin position="71"/>
        <end position="115"/>
    </location>
</feature>
<evidence type="ECO:0000256" key="13">
    <source>
        <dbReference type="SAM" id="Coils"/>
    </source>
</evidence>
<dbReference type="Gene3D" id="2.10.25.10">
    <property type="entry name" value="Laminin"/>
    <property type="match status" value="10"/>
</dbReference>
<proteinExistence type="predicted"/>
<dbReference type="SMART" id="SM00180">
    <property type="entry name" value="EGF_Lam"/>
    <property type="match status" value="11"/>
</dbReference>
<dbReference type="InterPro" id="IPR050440">
    <property type="entry name" value="Laminin/Netrin_ECM"/>
</dbReference>
<dbReference type="InterPro" id="IPR013320">
    <property type="entry name" value="ConA-like_dom_sf"/>
</dbReference>
<evidence type="ECO:0000256" key="6">
    <source>
        <dbReference type="ARBA" id="ARBA00022869"/>
    </source>
</evidence>
<dbReference type="InterPro" id="IPR010307">
    <property type="entry name" value="Laminin_dom_II"/>
</dbReference>
<feature type="domain" description="Laminin EGF-like" evidence="15">
    <location>
        <begin position="767"/>
        <end position="813"/>
    </location>
</feature>
<dbReference type="FunFam" id="2.10.25.10:FF:000051">
    <property type="entry name" value="Laminin subunit alpha 4"/>
    <property type="match status" value="1"/>
</dbReference>
<feature type="disulfide bond" evidence="12">
    <location>
        <begin position="46"/>
        <end position="55"/>
    </location>
</feature>
<dbReference type="GO" id="GO:0009887">
    <property type="term" value="P:animal organ morphogenesis"/>
    <property type="evidence" value="ECO:0007669"/>
    <property type="project" value="TreeGrafter"/>
</dbReference>
<feature type="coiled-coil region" evidence="13">
    <location>
        <begin position="1295"/>
        <end position="1343"/>
    </location>
</feature>
<feature type="disulfide bond" evidence="12">
    <location>
        <begin position="25"/>
        <end position="37"/>
    </location>
</feature>
<dbReference type="PROSITE" id="PS01248">
    <property type="entry name" value="EGF_LAM_1"/>
    <property type="match status" value="6"/>
</dbReference>
<dbReference type="PANTHER" id="PTHR10574">
    <property type="entry name" value="NETRIN/LAMININ-RELATED"/>
    <property type="match status" value="1"/>
</dbReference>
<keyword evidence="6" id="KW-0084">Basement membrane</keyword>
<dbReference type="GO" id="GO:0030155">
    <property type="term" value="P:regulation of cell adhesion"/>
    <property type="evidence" value="ECO:0007669"/>
    <property type="project" value="InterPro"/>
</dbReference>
<evidence type="ECO:0000256" key="11">
    <source>
        <dbReference type="ARBA" id="ARBA00023292"/>
    </source>
</evidence>
<comment type="subcellular location">
    <subcellularLocation>
        <location evidence="1">Secreted</location>
        <location evidence="1">Extracellular space</location>
        <location evidence="1">Extracellular matrix</location>
        <location evidence="1">Basement membrane</location>
    </subcellularLocation>
</comment>
<dbReference type="Pfam" id="PF02210">
    <property type="entry name" value="Laminin_G_2"/>
    <property type="match status" value="1"/>
</dbReference>
<dbReference type="Pfam" id="PF00053">
    <property type="entry name" value="EGF_laminin"/>
    <property type="match status" value="9"/>
</dbReference>
<feature type="coiled-coil region" evidence="13">
    <location>
        <begin position="971"/>
        <end position="998"/>
    </location>
</feature>
<keyword evidence="8 13" id="KW-0175">Coiled coil</keyword>
<dbReference type="PROSITE" id="PS50025">
    <property type="entry name" value="LAM_G_DOMAIN"/>
    <property type="match status" value="1"/>
</dbReference>
<evidence type="ECO:0000256" key="1">
    <source>
        <dbReference type="ARBA" id="ARBA00004302"/>
    </source>
</evidence>
<dbReference type="FunFam" id="2.60.120.200:FF:000160">
    <property type="entry name" value="Laminin subunit alpha-3"/>
    <property type="match status" value="1"/>
</dbReference>
<evidence type="ECO:0000256" key="10">
    <source>
        <dbReference type="ARBA" id="ARBA00023180"/>
    </source>
</evidence>
<feature type="disulfide bond" evidence="12">
    <location>
        <begin position="27"/>
        <end position="44"/>
    </location>
</feature>
<dbReference type="Gene3D" id="2.170.300.10">
    <property type="entry name" value="Tie2 ligand-binding domain superfamily"/>
    <property type="match status" value="1"/>
</dbReference>
<evidence type="ECO:0000259" key="16">
    <source>
        <dbReference type="PROSITE" id="PS51115"/>
    </source>
</evidence>
<dbReference type="InterPro" id="IPR001791">
    <property type="entry name" value="Laminin_G"/>
</dbReference>
<keyword evidence="7" id="KW-0130">Cell adhesion</keyword>
<dbReference type="GO" id="GO:0034446">
    <property type="term" value="P:substrate adhesion-dependent cell spreading"/>
    <property type="evidence" value="ECO:0007669"/>
    <property type="project" value="TreeGrafter"/>
</dbReference>
<reference evidence="17" key="1">
    <citation type="submission" date="2020-11" db="EMBL/GenBank/DDBJ databases">
        <authorList>
            <person name="Tran Van P."/>
        </authorList>
    </citation>
    <scope>NUCLEOTIDE SEQUENCE</scope>
</reference>
<organism evidence="17">
    <name type="scientific">Timema tahoe</name>
    <dbReference type="NCBI Taxonomy" id="61484"/>
    <lineage>
        <taxon>Eukaryota</taxon>
        <taxon>Metazoa</taxon>
        <taxon>Ecdysozoa</taxon>
        <taxon>Arthropoda</taxon>
        <taxon>Hexapoda</taxon>
        <taxon>Insecta</taxon>
        <taxon>Pterygota</taxon>
        <taxon>Neoptera</taxon>
        <taxon>Polyneoptera</taxon>
        <taxon>Phasmatodea</taxon>
        <taxon>Timematodea</taxon>
        <taxon>Timematoidea</taxon>
        <taxon>Timematidae</taxon>
        <taxon>Timema</taxon>
    </lineage>
</organism>
<evidence type="ECO:0000256" key="4">
    <source>
        <dbReference type="ARBA" id="ARBA00022729"/>
    </source>
</evidence>
<feature type="disulfide bond" evidence="12">
    <location>
        <begin position="786"/>
        <end position="795"/>
    </location>
</feature>
<protein>
    <submittedName>
        <fullName evidence="17">Uncharacterized protein</fullName>
    </submittedName>
</protein>
<dbReference type="FunFam" id="2.10.25.10:FF:000074">
    <property type="entry name" value="Laminin subunit alpha"/>
    <property type="match status" value="1"/>
</dbReference>
<dbReference type="PRINTS" id="PR00011">
    <property type="entry name" value="EGFLAMININ"/>
</dbReference>
<keyword evidence="9 12" id="KW-1015">Disulfide bond</keyword>
<dbReference type="GO" id="GO:0043256">
    <property type="term" value="C:laminin complex"/>
    <property type="evidence" value="ECO:0007669"/>
    <property type="project" value="TreeGrafter"/>
</dbReference>
<name>A0A7R9ICV4_9NEOP</name>
<evidence type="ECO:0000256" key="9">
    <source>
        <dbReference type="ARBA" id="ARBA00023157"/>
    </source>
</evidence>
<feature type="disulfide bond" evidence="12">
    <location>
        <begin position="88"/>
        <end position="97"/>
    </location>
</feature>
<keyword evidence="5" id="KW-0677">Repeat</keyword>
<feature type="disulfide bond" evidence="12">
    <location>
        <begin position="139"/>
        <end position="148"/>
    </location>
</feature>
<dbReference type="EMBL" id="OE000432">
    <property type="protein sequence ID" value="CAD7453811.1"/>
    <property type="molecule type" value="Genomic_DNA"/>
</dbReference>
<keyword evidence="3" id="KW-0272">Extracellular matrix</keyword>
<evidence type="ECO:0000256" key="7">
    <source>
        <dbReference type="ARBA" id="ARBA00022889"/>
    </source>
</evidence>
<dbReference type="GO" id="GO:0005102">
    <property type="term" value="F:signaling receptor binding"/>
    <property type="evidence" value="ECO:0007669"/>
    <property type="project" value="InterPro"/>
</dbReference>
<dbReference type="Pfam" id="PF06008">
    <property type="entry name" value="Laminin_I"/>
    <property type="match status" value="1"/>
</dbReference>
<feature type="domain" description="Laminin EGF-like" evidence="15">
    <location>
        <begin position="116"/>
        <end position="168"/>
    </location>
</feature>
<sequence>MGVTPFCKETVFSLTSDYNNGALPCQCDFDGSLSFECEPFGGQCPCKPNIIGRRCEICKTGYFGFPNCKPCDCPSTALCETYTGECICPPRVTGERCNQCIAYTYGFDPIIGCEECNCEPLGVARGNLQCDLFNGSCQCKANVVGRTCDRCKAGNWGFPYCQHCDCDRRGTTDNICDQGLNGNNLFSSRVGHYLEPGGSTVMCELCSFSGLLLTDVALGKLCFQGPLIICLRYTAECYCKNNVNGQACDLCNEGTFNIQEKNPDGCTKCFCFGKTPRCSSSSLYRSHLSQMTDWSLVVARVEQTVSVEPLDIVPDILPSTGIGVNLLKDNRVVYFSAPPTYLNNKLTAYGGLLNYTVYYTTGQFGIAVSGPDVILRSGDLYLLHFAIEQPPAAVYYSTSLDIVENEFLLASGIPASREQIMQTLENLEGIYIRATYWEESLTSRTLKPHPDKNRTMNTNISTNMFIVRFAVAECPDLNRTCSQRVPIVESSHGCGRCCRLEDVSLDIAVDGYNPNTSRALAVEQCQCPPNYWGLSCEDCAPGYYRTPTGPYGGFCVPCQCNGHSDVCDQITGVCLLCTKENDGDEVRYVGKDTIETKKEMGRAKNRKCASERRRMEVKKGGRMNCRHNTTGDHCDKCAVGFHGNATNGTPVDCLICACPLPVASNNFASGCDVSLDGERISCDCDYGYYGARCESCAAGFYGRPELAGDYCRPCQCSGNINPEDPSSCDSVTGDCLRCLNNTFGTACNLCAPGFFGDAVELKDCKNCDCDKCGTRKCDSYTGKCDCHENVVGEKCDRCELEHYGFSSCQGCQACDCQLASESSQCNEESGQCRCKPGVSGRTCDRCAAGFWNYGSEGCVTCGCNTEYSIGFGCNPSNGQCECLPGVIGEKCDHCPYRWVLIPDEGCFECDSCSHDLLDVTDQLKQLLDPVIIEFETVAQGYFTNRRLLYINETANQLGPKVNLLDPLQVNLEPITQELESLEQDSRNLNRRVEYAAESGEQTAPNGEKVRNEALEVEELIRKAVGNARDVVEEVSSLAFSLDGGDGTQIDYALRRAQEILEEIQFRDLTPQSEAAREELFDAHTLLARMEEFSIPVHNQSQAFRDLRRKIHEFDDKLGDLQNYSRDSIEKVLVAQQFNDQNRNAKVTSTVNTVKNLTKESNSTLLEAKELLKNATDLLNDDVVKDSKKASDSLEEIITKQEQEQLNMESPAEDAANHAQNLTNQANNLDNLLAESRYTSENAVGAANAYKNIEAAIQEAIKAAEDAGVAAENATDMSQGLDTRTRESEERSTVLLEDARKTLDQAQTELEPQLEAASQAVAQVQQLNDQADEGDNLINRLLNKISNQPLQLDQVVEDSLQADQVAQDALDMITEIVDQLPEDVKQARQLPKTVDETNKAIQQANNQNINRLMKHVADKQSDFEVLGTNVKSQIELLKQKVAMARDLTNRIKVGMTFYRNTTLQLKNPDNLDQLGTSSKVSVYFRTPELNGFLLYLGNEVGTSKRVKRAKSDDFMAVEIENGYPKLTIDLGSEPATIISDKFVSDNVWYQAIVERTGKNVKFTIREQTAEGRENLITKEQVMPGARSILNLDKEHSLLLLGGYPQKFLLQPDVRYSAFVGEMEELVIGDVCARVSVEFCG</sequence>
<dbReference type="PANTHER" id="PTHR10574:SF406">
    <property type="entry name" value="LAMININ SUBUNIT ALPHA 5"/>
    <property type="match status" value="1"/>
</dbReference>
<dbReference type="SMART" id="SM00181">
    <property type="entry name" value="EGF"/>
    <property type="match status" value="4"/>
</dbReference>
<gene>
    <name evidence="17" type="ORF">TTEB3V08_LOCUS1931</name>
</gene>
<feature type="domain" description="Laminin G" evidence="14">
    <location>
        <begin position="1453"/>
        <end position="1639"/>
    </location>
</feature>
<accession>A0A7R9ICV4</accession>
<dbReference type="SMART" id="SM00281">
    <property type="entry name" value="LamB"/>
    <property type="match status" value="1"/>
</dbReference>
<keyword evidence="11 12" id="KW-0424">Laminin EGF-like domain</keyword>
<evidence type="ECO:0000256" key="8">
    <source>
        <dbReference type="ARBA" id="ARBA00023054"/>
    </source>
</evidence>
<evidence type="ECO:0000259" key="14">
    <source>
        <dbReference type="PROSITE" id="PS50025"/>
    </source>
</evidence>
<dbReference type="GO" id="GO:0007411">
    <property type="term" value="P:axon guidance"/>
    <property type="evidence" value="ECO:0007669"/>
    <property type="project" value="TreeGrafter"/>
</dbReference>
<dbReference type="FunFam" id="2.10.25.10:FF:000454">
    <property type="entry name" value="Laminin subunit alpha 1"/>
    <property type="match status" value="1"/>
</dbReference>
<evidence type="ECO:0000259" key="15">
    <source>
        <dbReference type="PROSITE" id="PS50027"/>
    </source>
</evidence>
<dbReference type="SMART" id="SM00282">
    <property type="entry name" value="LamG"/>
    <property type="match status" value="1"/>
</dbReference>
<dbReference type="GO" id="GO:0009888">
    <property type="term" value="P:tissue development"/>
    <property type="evidence" value="ECO:0007669"/>
    <property type="project" value="TreeGrafter"/>
</dbReference>
<feature type="coiled-coil region" evidence="13">
    <location>
        <begin position="1153"/>
        <end position="1234"/>
    </location>
</feature>
<feature type="domain" description="Laminin IV type A" evidence="16">
    <location>
        <begin position="289"/>
        <end position="524"/>
    </location>
</feature>
<evidence type="ECO:0000313" key="17">
    <source>
        <dbReference type="EMBL" id="CAD7453811.1"/>
    </source>
</evidence>
<dbReference type="Pfam" id="PF00052">
    <property type="entry name" value="Laminin_B"/>
    <property type="match status" value="1"/>
</dbReference>
<dbReference type="FunFam" id="2.10.25.10:FF:000209">
    <property type="entry name" value="Laminin subunit alpha 5"/>
    <property type="match status" value="1"/>
</dbReference>
<feature type="disulfide bond" evidence="12">
    <location>
        <begin position="834"/>
        <end position="843"/>
    </location>
</feature>
<dbReference type="PROSITE" id="PS51115">
    <property type="entry name" value="LAMININ_IVA"/>
    <property type="match status" value="1"/>
</dbReference>
<dbReference type="InterPro" id="IPR000742">
    <property type="entry name" value="EGF"/>
</dbReference>
<dbReference type="SUPFAM" id="SSF57196">
    <property type="entry name" value="EGF/Laminin"/>
    <property type="match status" value="10"/>
</dbReference>
<dbReference type="CDD" id="cd00055">
    <property type="entry name" value="EGF_Lam"/>
    <property type="match status" value="10"/>
</dbReference>
<evidence type="ECO:0000256" key="12">
    <source>
        <dbReference type="PROSITE-ProRule" id="PRU00460"/>
    </source>
</evidence>
<dbReference type="InterPro" id="IPR002049">
    <property type="entry name" value="LE_dom"/>
</dbReference>
<feature type="domain" description="Laminin EGF-like" evidence="15">
    <location>
        <begin position="25"/>
        <end position="70"/>
    </location>
</feature>
<dbReference type="FunFam" id="2.10.25.10:FF:000407">
    <property type="entry name" value="Laminin subunit alpha-3"/>
    <property type="match status" value="1"/>
</dbReference>
<evidence type="ECO:0000256" key="2">
    <source>
        <dbReference type="ARBA" id="ARBA00022525"/>
    </source>
</evidence>
<dbReference type="Pfam" id="PF06009">
    <property type="entry name" value="Laminin_II"/>
    <property type="match status" value="1"/>
</dbReference>
<feature type="disulfide bond" evidence="12">
    <location>
        <begin position="750"/>
        <end position="764"/>
    </location>
</feature>
<keyword evidence="4" id="KW-0732">Signal</keyword>
<dbReference type="GO" id="GO:0070831">
    <property type="term" value="P:basement membrane assembly"/>
    <property type="evidence" value="ECO:0007669"/>
    <property type="project" value="TreeGrafter"/>
</dbReference>
<dbReference type="GO" id="GO:0045995">
    <property type="term" value="P:regulation of embryonic development"/>
    <property type="evidence" value="ECO:0007669"/>
    <property type="project" value="InterPro"/>
</dbReference>
<dbReference type="GO" id="GO:0030334">
    <property type="term" value="P:regulation of cell migration"/>
    <property type="evidence" value="ECO:0007669"/>
    <property type="project" value="InterPro"/>
</dbReference>
<dbReference type="Pfam" id="PF24973">
    <property type="entry name" value="EGF_LMN_ATRN"/>
    <property type="match status" value="1"/>
</dbReference>
<dbReference type="GO" id="GO:0016477">
    <property type="term" value="P:cell migration"/>
    <property type="evidence" value="ECO:0007669"/>
    <property type="project" value="TreeGrafter"/>
</dbReference>
<dbReference type="SUPFAM" id="SSF49899">
    <property type="entry name" value="Concanavalin A-like lectins/glucanases"/>
    <property type="match status" value="1"/>
</dbReference>
<keyword evidence="10" id="KW-0325">Glycoprotein</keyword>
<dbReference type="FunFam" id="2.10.25.10:FF:000083">
    <property type="entry name" value="Laminin subunit alpha"/>
    <property type="match status" value="1"/>
</dbReference>
<dbReference type="InterPro" id="IPR000034">
    <property type="entry name" value="Laminin_IV"/>
</dbReference>
<evidence type="ECO:0000256" key="5">
    <source>
        <dbReference type="ARBA" id="ARBA00022737"/>
    </source>
</evidence>
<dbReference type="InterPro" id="IPR056863">
    <property type="entry name" value="LMN_ATRN_NET-like_EGF"/>
</dbReference>
<feature type="domain" description="Laminin EGF-like" evidence="15">
    <location>
        <begin position="814"/>
        <end position="860"/>
    </location>
</feature>
<evidence type="ECO:0000256" key="3">
    <source>
        <dbReference type="ARBA" id="ARBA00022530"/>
    </source>
</evidence>
<comment type="caution">
    <text evidence="12">Lacks conserved residue(s) required for the propagation of feature annotation.</text>
</comment>
<dbReference type="CDD" id="cd00110">
    <property type="entry name" value="LamG"/>
    <property type="match status" value="1"/>
</dbReference>
<feature type="disulfide bond" evidence="12">
    <location>
        <begin position="738"/>
        <end position="747"/>
    </location>
</feature>
<dbReference type="Gene3D" id="2.60.120.200">
    <property type="match status" value="1"/>
</dbReference>
<dbReference type="PROSITE" id="PS50027">
    <property type="entry name" value="EGF_LAM_2"/>
    <property type="match status" value="6"/>
</dbReference>
<feature type="domain" description="Laminin EGF-like" evidence="15">
    <location>
        <begin position="714"/>
        <end position="766"/>
    </location>
</feature>